<accession>A0A1A8YJ04</accession>
<proteinExistence type="predicted"/>
<name>A0A1A8YJ04_PLAOA</name>
<sequence>MGYQTQGEKRQAKDTGEATRAGTEVGAGKRESNKTTRNENASRANVYAMCPAVHAYVCTCACAQTSPIRSSLTNQNCVTSPVSDYFSTITSVRLLQYDYFSAITSVRLLQCDYFSAITSVRNRSHTFIIPVRTRRTTGEGEHLNEKKTPSWSFPRVQIGK</sequence>
<dbReference type="Proteomes" id="UP000078550">
    <property type="component" value="Unassembled WGS sequence"/>
</dbReference>
<gene>
    <name evidence="2" type="ORF">POVWA1_007450</name>
    <name evidence="3" type="ORF">POVWA2_007600</name>
</gene>
<keyword evidence="5" id="KW-1185">Reference proteome</keyword>
<organism evidence="2 5">
    <name type="scientific">Plasmodium ovale wallikeri</name>
    <dbReference type="NCBI Taxonomy" id="864142"/>
    <lineage>
        <taxon>Eukaryota</taxon>
        <taxon>Sar</taxon>
        <taxon>Alveolata</taxon>
        <taxon>Apicomplexa</taxon>
        <taxon>Aconoidasida</taxon>
        <taxon>Haemosporida</taxon>
        <taxon>Plasmodiidae</taxon>
        <taxon>Plasmodium</taxon>
        <taxon>Plasmodium (Plasmodium)</taxon>
    </lineage>
</organism>
<dbReference type="Proteomes" id="UP000078555">
    <property type="component" value="Unassembled WGS sequence"/>
</dbReference>
<evidence type="ECO:0000313" key="5">
    <source>
        <dbReference type="Proteomes" id="UP000078555"/>
    </source>
</evidence>
<evidence type="ECO:0000313" key="3">
    <source>
        <dbReference type="EMBL" id="SBT32072.1"/>
    </source>
</evidence>
<dbReference type="AlphaFoldDB" id="A0A1A8YJ04"/>
<feature type="compositionally biased region" description="Basic and acidic residues" evidence="1">
    <location>
        <begin position="27"/>
        <end position="37"/>
    </location>
</feature>
<evidence type="ECO:0000313" key="4">
    <source>
        <dbReference type="Proteomes" id="UP000078550"/>
    </source>
</evidence>
<dbReference type="EMBL" id="FLRD01000021">
    <property type="protein sequence ID" value="SBT31506.1"/>
    <property type="molecule type" value="Genomic_DNA"/>
</dbReference>
<evidence type="ECO:0000313" key="2">
    <source>
        <dbReference type="EMBL" id="SBT31506.1"/>
    </source>
</evidence>
<protein>
    <submittedName>
        <fullName evidence="2">Uncharacterized protein</fullName>
    </submittedName>
</protein>
<reference evidence="4" key="2">
    <citation type="submission" date="2016-05" db="EMBL/GenBank/DDBJ databases">
        <authorList>
            <person name="Naeem Raeece"/>
        </authorList>
    </citation>
    <scope>NUCLEOTIDE SEQUENCE [LARGE SCALE GENOMIC DNA]</scope>
</reference>
<reference evidence="5" key="3">
    <citation type="submission" date="2016-05" db="EMBL/GenBank/DDBJ databases">
        <authorList>
            <person name="Naeem R."/>
        </authorList>
    </citation>
    <scope>NUCLEOTIDE SEQUENCE [LARGE SCALE GENOMIC DNA]</scope>
</reference>
<evidence type="ECO:0000256" key="1">
    <source>
        <dbReference type="SAM" id="MobiDB-lite"/>
    </source>
</evidence>
<reference evidence="2" key="1">
    <citation type="submission" date="2016-05" db="EMBL/GenBank/DDBJ databases">
        <authorList>
            <person name="Lavstsen T."/>
            <person name="Jespersen J.S."/>
        </authorList>
    </citation>
    <scope>NUCLEOTIDE SEQUENCE [LARGE SCALE GENOMIC DNA]</scope>
</reference>
<feature type="region of interest" description="Disordered" evidence="1">
    <location>
        <begin position="1"/>
        <end position="39"/>
    </location>
</feature>
<feature type="compositionally biased region" description="Basic and acidic residues" evidence="1">
    <location>
        <begin position="7"/>
        <end position="17"/>
    </location>
</feature>
<dbReference type="EMBL" id="FLRE01000029">
    <property type="protein sequence ID" value="SBT32072.1"/>
    <property type="molecule type" value="Genomic_DNA"/>
</dbReference>